<dbReference type="Pfam" id="PF07733">
    <property type="entry name" value="DNA_pol3_alpha"/>
    <property type="match status" value="1"/>
</dbReference>
<dbReference type="SUPFAM" id="SSF89550">
    <property type="entry name" value="PHP domain-like"/>
    <property type="match status" value="1"/>
</dbReference>
<evidence type="ECO:0000256" key="7">
    <source>
        <dbReference type="ARBA" id="ARBA00022705"/>
    </source>
</evidence>
<comment type="catalytic activity">
    <reaction evidence="11">
        <text>DNA(n) + a 2'-deoxyribonucleoside 5'-triphosphate = DNA(n+1) + diphosphate</text>
        <dbReference type="Rhea" id="RHEA:22508"/>
        <dbReference type="Rhea" id="RHEA-COMP:17339"/>
        <dbReference type="Rhea" id="RHEA-COMP:17340"/>
        <dbReference type="ChEBI" id="CHEBI:33019"/>
        <dbReference type="ChEBI" id="CHEBI:61560"/>
        <dbReference type="ChEBI" id="CHEBI:173112"/>
        <dbReference type="EC" id="2.7.7.7"/>
    </reaction>
</comment>
<feature type="domain" description="Polymerase/histidinol phosphatase N-terminal" evidence="12">
    <location>
        <begin position="3"/>
        <end position="71"/>
    </location>
</feature>
<dbReference type="EC" id="2.7.7.7" evidence="3"/>
<dbReference type="InterPro" id="IPR041931">
    <property type="entry name" value="DNA_pol3_alpha_thumb_dom"/>
</dbReference>
<evidence type="ECO:0000256" key="6">
    <source>
        <dbReference type="ARBA" id="ARBA00022695"/>
    </source>
</evidence>
<evidence type="ECO:0000256" key="5">
    <source>
        <dbReference type="ARBA" id="ARBA00022679"/>
    </source>
</evidence>
<dbReference type="GO" id="GO:0003887">
    <property type="term" value="F:DNA-directed DNA polymerase activity"/>
    <property type="evidence" value="ECO:0007669"/>
    <property type="project" value="UniProtKB-KW"/>
</dbReference>
<evidence type="ECO:0000259" key="12">
    <source>
        <dbReference type="SMART" id="SM00481"/>
    </source>
</evidence>
<dbReference type="NCBIfam" id="TIGR00594">
    <property type="entry name" value="polc"/>
    <property type="match status" value="1"/>
</dbReference>
<sequence>MFAPLQVKSAYSLLQSPLKISDYVEAASKMGYEALCLTDVDVLYGAFEFFEACRKYGIKKPVIGIELNMQGDGEEEPISLLLLAKNAAGYRNLVKISSNKLSENSLDPHDNPQTCDDIKDCLDGVAVIVSPESIKVASSPKFLKKLQSNGAKLYLGKGPQFSRELLLDAYRIAETLKIPQIALSKVEYLKPDDYFGQVVLQAIDADERINFDQRMSGSEYLKSPNEYQIDYKNAGMETEFGQTEKLLSEIDFWLTPSEISLPHYKFQKGVAKVSSHDYLKRLCADGIKRCFRENPDKIDIYQKRLDYELKVIHEMGFEDYFLIVSGITQYARSVGIIVGPGRGSAAGSLVSYVLRITDVDPIKYNLLFERFLNEERHEMPDIDLDIPDNKRDRIIKYVYDTYGSRHMAQIITFDTFGAKQALRDVCRIFGLTQAETEAWSKAIPFGDEMTLERARRESQRIRNLIADSKRNERLFETAQKLEGLPRHFSTHAAGIVLSDQNLDEVVPVQIGNDGYLMTQFSKKPVEKAGLLKIDLLGLKNLRILNTAKNLVNQNVASKLDLEQIPLDDKETLELFYNAKTEGIFQFDSYGIRQAMLKIRPENFEDIVALNALYRPGPIRNIDEFTARRHGRKNVSYPAKVLEPILNSTYGIIVYQEQAMQVSSKMGGFTLGEADILRQAISKKEHETIERMRVKFVAGAQKKGFSKEDALRVYDYIERFGEYGFNRSHAVAYSKMAFQMAYLKAHYPAEFYCALLSTVIGNVEKTQSFLAAAKKRKIKILVPDINKSSYDFRISDGGIMFGFLSVKGIRFDFIRQILAERHAGGYRPFKSLDDFMNRMVDRALVDKQDHDGDAKEREKIAKSYRPIVETLIYVGAFDSLGADRSQLLNRLDVLVKYDQLSMSVPLLESLFVPSKKNVKKLTLEERLEKEKEHLGVYLSAHPLDKYSAFAQGIGASSLASLVPDQQAIVLVRIKEIKKIKTKKGDEMAFVSCIDQTGEMEATFFPKQFLRYHRGLKGNAELLFYGRVQERNGLSFVVDRVEPIEYIALHFPNTITIETKRQLFAIMKRYLGPMPVIVEDESKQTKKMLDRRFWLKKDQKMLEEIGELLNRENIRHVKGNPG</sequence>
<keyword evidence="7" id="KW-0235">DNA replication</keyword>
<dbReference type="Pfam" id="PF17657">
    <property type="entry name" value="DNA_pol3_finger"/>
    <property type="match status" value="1"/>
</dbReference>
<dbReference type="PANTHER" id="PTHR32294:SF0">
    <property type="entry name" value="DNA POLYMERASE III SUBUNIT ALPHA"/>
    <property type="match status" value="1"/>
</dbReference>
<comment type="similarity">
    <text evidence="2">Belongs to the DNA polymerase type-C family. DnaE subfamily.</text>
</comment>
<dbReference type="CDD" id="cd04485">
    <property type="entry name" value="DnaE_OBF"/>
    <property type="match status" value="1"/>
</dbReference>
<dbReference type="Gene3D" id="2.40.50.140">
    <property type="entry name" value="Nucleic acid-binding proteins"/>
    <property type="match status" value="1"/>
</dbReference>
<dbReference type="Pfam" id="PF02811">
    <property type="entry name" value="PHP"/>
    <property type="match status" value="1"/>
</dbReference>
<dbReference type="InterPro" id="IPR040982">
    <property type="entry name" value="DNA_pol3_finger"/>
</dbReference>
<name>A0A1I2PHM0_9LACO</name>
<comment type="subcellular location">
    <subcellularLocation>
        <location evidence="1">Cytoplasm</location>
    </subcellularLocation>
</comment>
<evidence type="ECO:0000313" key="13">
    <source>
        <dbReference type="EMBL" id="SFG14943.1"/>
    </source>
</evidence>
<proteinExistence type="inferred from homology"/>
<dbReference type="GO" id="GO:0008408">
    <property type="term" value="F:3'-5' exonuclease activity"/>
    <property type="evidence" value="ECO:0007669"/>
    <property type="project" value="InterPro"/>
</dbReference>
<evidence type="ECO:0000256" key="11">
    <source>
        <dbReference type="ARBA" id="ARBA00049244"/>
    </source>
</evidence>
<keyword evidence="8" id="KW-0239">DNA-directed DNA polymerase</keyword>
<reference evidence="14" key="1">
    <citation type="submission" date="2016-10" db="EMBL/GenBank/DDBJ databases">
        <authorList>
            <person name="Varghese N."/>
            <person name="Submissions S."/>
        </authorList>
    </citation>
    <scope>NUCLEOTIDE SEQUENCE [LARGE SCALE GENOMIC DNA]</scope>
    <source>
        <strain evidence="14">DSM 20403</strain>
    </source>
</reference>
<dbReference type="AlphaFoldDB" id="A0A1I2PHM0"/>
<accession>A0A1I2PHM0</accession>
<dbReference type="InterPro" id="IPR016195">
    <property type="entry name" value="Pol/histidinol_Pase-like"/>
</dbReference>
<dbReference type="GO" id="GO:0003676">
    <property type="term" value="F:nucleic acid binding"/>
    <property type="evidence" value="ECO:0007669"/>
    <property type="project" value="InterPro"/>
</dbReference>
<dbReference type="InterPro" id="IPR004365">
    <property type="entry name" value="NA-bd_OB_tRNA"/>
</dbReference>
<evidence type="ECO:0000256" key="8">
    <source>
        <dbReference type="ARBA" id="ARBA00022932"/>
    </source>
</evidence>
<dbReference type="Gene3D" id="1.10.10.1600">
    <property type="entry name" value="Bacterial DNA polymerase III alpha subunit, thumb domain"/>
    <property type="match status" value="1"/>
</dbReference>
<dbReference type="GO" id="GO:0006260">
    <property type="term" value="P:DNA replication"/>
    <property type="evidence" value="ECO:0007669"/>
    <property type="project" value="UniProtKB-KW"/>
</dbReference>
<evidence type="ECO:0000256" key="4">
    <source>
        <dbReference type="ARBA" id="ARBA00019114"/>
    </source>
</evidence>
<dbReference type="Pfam" id="PF14579">
    <property type="entry name" value="HHH_6"/>
    <property type="match status" value="1"/>
</dbReference>
<comment type="subunit">
    <text evidence="10">DNA polymerase III contains a core (composed of alpha, epsilon and theta chains) that associates with a tau subunit. This core dimerizes to form the POLIII' complex. PolIII' associates with the gamma complex (composed of gamma, delta, delta', psi and chi chains) and with the beta chain to form the complete DNA polymerase III complex.</text>
</comment>
<dbReference type="EMBL" id="FOPI01000003">
    <property type="protein sequence ID" value="SFG14943.1"/>
    <property type="molecule type" value="Genomic_DNA"/>
</dbReference>
<dbReference type="CDD" id="cd07431">
    <property type="entry name" value="PHP_PolIIIA"/>
    <property type="match status" value="1"/>
</dbReference>
<protein>
    <recommendedName>
        <fullName evidence="4">DNA polymerase III subunit alpha</fullName>
        <ecNumber evidence="3">2.7.7.7</ecNumber>
    </recommendedName>
</protein>
<evidence type="ECO:0000256" key="10">
    <source>
        <dbReference type="ARBA" id="ARBA00026073"/>
    </source>
</evidence>
<dbReference type="Gene3D" id="3.20.20.140">
    <property type="entry name" value="Metal-dependent hydrolases"/>
    <property type="match status" value="1"/>
</dbReference>
<evidence type="ECO:0000256" key="9">
    <source>
        <dbReference type="ARBA" id="ARBA00025611"/>
    </source>
</evidence>
<dbReference type="InterPro" id="IPR029460">
    <property type="entry name" value="DNAPol_HHH"/>
</dbReference>
<dbReference type="InterPro" id="IPR004013">
    <property type="entry name" value="PHP_dom"/>
</dbReference>
<dbReference type="Proteomes" id="UP000182635">
    <property type="component" value="Unassembled WGS sequence"/>
</dbReference>
<dbReference type="InterPro" id="IPR012340">
    <property type="entry name" value="NA-bd_OB-fold"/>
</dbReference>
<organism evidence="13 14">
    <name type="scientific">Ligilactobacillus ruminis DSM 20403 = NBRC 102161</name>
    <dbReference type="NCBI Taxonomy" id="1423798"/>
    <lineage>
        <taxon>Bacteria</taxon>
        <taxon>Bacillati</taxon>
        <taxon>Bacillota</taxon>
        <taxon>Bacilli</taxon>
        <taxon>Lactobacillales</taxon>
        <taxon>Lactobacillaceae</taxon>
        <taxon>Ligilactobacillus</taxon>
    </lineage>
</organism>
<evidence type="ECO:0000313" key="14">
    <source>
        <dbReference type="Proteomes" id="UP000182635"/>
    </source>
</evidence>
<gene>
    <name evidence="13" type="ORF">SAMN02910432_00100</name>
</gene>
<dbReference type="RefSeq" id="WP_046922796.1">
    <property type="nucleotide sequence ID" value="NZ_AYYL01000001.1"/>
</dbReference>
<dbReference type="InterPro" id="IPR004805">
    <property type="entry name" value="DnaE2/DnaE/PolC"/>
</dbReference>
<keyword evidence="5" id="KW-0808">Transferase</keyword>
<dbReference type="OrthoDB" id="9803237at2"/>
<dbReference type="GO" id="GO:0005737">
    <property type="term" value="C:cytoplasm"/>
    <property type="evidence" value="ECO:0007669"/>
    <property type="project" value="UniProtKB-SubCell"/>
</dbReference>
<dbReference type="InterPro" id="IPR003141">
    <property type="entry name" value="Pol/His_phosphatase_N"/>
</dbReference>
<comment type="function">
    <text evidence="9">DNA polymerase III is a complex, multichain enzyme responsible for most of the replicative synthesis in bacteria. This DNA polymerase also exhibits 3' to 5' exonuclease activity. The alpha chain is the DNA polymerase.</text>
</comment>
<dbReference type="InterPro" id="IPR011708">
    <property type="entry name" value="DNA_pol3_alpha_NTPase_dom"/>
</dbReference>
<dbReference type="PANTHER" id="PTHR32294">
    <property type="entry name" value="DNA POLYMERASE III SUBUNIT ALPHA"/>
    <property type="match status" value="1"/>
</dbReference>
<dbReference type="Gene3D" id="1.10.150.870">
    <property type="match status" value="1"/>
</dbReference>
<dbReference type="Pfam" id="PF01336">
    <property type="entry name" value="tRNA_anti-codon"/>
    <property type="match status" value="1"/>
</dbReference>
<evidence type="ECO:0000256" key="3">
    <source>
        <dbReference type="ARBA" id="ARBA00012417"/>
    </source>
</evidence>
<dbReference type="SMART" id="SM00481">
    <property type="entry name" value="POLIIIAc"/>
    <property type="match status" value="1"/>
</dbReference>
<keyword evidence="6" id="KW-0548">Nucleotidyltransferase</keyword>
<evidence type="ECO:0000256" key="1">
    <source>
        <dbReference type="ARBA" id="ARBA00004496"/>
    </source>
</evidence>
<evidence type="ECO:0000256" key="2">
    <source>
        <dbReference type="ARBA" id="ARBA00009496"/>
    </source>
</evidence>